<dbReference type="SUPFAM" id="SSF53448">
    <property type="entry name" value="Nucleotide-diphospho-sugar transferases"/>
    <property type="match status" value="1"/>
</dbReference>
<evidence type="ECO:0000256" key="6">
    <source>
        <dbReference type="ARBA" id="ARBA00023136"/>
    </source>
</evidence>
<evidence type="ECO:0000313" key="9">
    <source>
        <dbReference type="Proteomes" id="UP000199382"/>
    </source>
</evidence>
<dbReference type="Proteomes" id="UP000199382">
    <property type="component" value="Unassembled WGS sequence"/>
</dbReference>
<keyword evidence="4" id="KW-0812">Transmembrane</keyword>
<name>A0A1G8T0L7_9RHOB</name>
<keyword evidence="3" id="KW-0808">Transferase</keyword>
<keyword evidence="6" id="KW-0472">Membrane</keyword>
<dbReference type="GO" id="GO:0016757">
    <property type="term" value="F:glycosyltransferase activity"/>
    <property type="evidence" value="ECO:0007669"/>
    <property type="project" value="UniProtKB-KW"/>
</dbReference>
<evidence type="ECO:0000256" key="2">
    <source>
        <dbReference type="ARBA" id="ARBA00022676"/>
    </source>
</evidence>
<dbReference type="AlphaFoldDB" id="A0A1G8T0L7"/>
<proteinExistence type="predicted"/>
<dbReference type="Gene3D" id="3.90.550.10">
    <property type="entry name" value="Spore Coat Polysaccharide Biosynthesis Protein SpsA, Chain A"/>
    <property type="match status" value="1"/>
</dbReference>
<reference evidence="8 9" key="1">
    <citation type="submission" date="2016-10" db="EMBL/GenBank/DDBJ databases">
        <authorList>
            <person name="de Groot N.N."/>
        </authorList>
    </citation>
    <scope>NUCLEOTIDE SEQUENCE [LARGE SCALE GENOMIC DNA]</scope>
    <source>
        <strain evidence="8 9">DSM 25294</strain>
    </source>
</reference>
<dbReference type="InterPro" id="IPR050321">
    <property type="entry name" value="Glycosyltr_2/OpgH_subfam"/>
</dbReference>
<evidence type="ECO:0000313" key="8">
    <source>
        <dbReference type="EMBL" id="SDJ35099.1"/>
    </source>
</evidence>
<dbReference type="PANTHER" id="PTHR43867">
    <property type="entry name" value="CELLULOSE SYNTHASE CATALYTIC SUBUNIT A [UDP-FORMING]"/>
    <property type="match status" value="1"/>
</dbReference>
<evidence type="ECO:0000256" key="1">
    <source>
        <dbReference type="ARBA" id="ARBA00004141"/>
    </source>
</evidence>
<dbReference type="SUPFAM" id="SSF160246">
    <property type="entry name" value="EspE N-terminal domain-like"/>
    <property type="match status" value="1"/>
</dbReference>
<dbReference type="InterPro" id="IPR037257">
    <property type="entry name" value="T2SS_E_N_sf"/>
</dbReference>
<dbReference type="Pfam" id="PF13641">
    <property type="entry name" value="Glyco_tranf_2_3"/>
    <property type="match status" value="1"/>
</dbReference>
<evidence type="ECO:0000259" key="7">
    <source>
        <dbReference type="Pfam" id="PF05157"/>
    </source>
</evidence>
<dbReference type="PANTHER" id="PTHR43867:SF2">
    <property type="entry name" value="CELLULOSE SYNTHASE CATALYTIC SUBUNIT A [UDP-FORMING]"/>
    <property type="match status" value="1"/>
</dbReference>
<keyword evidence="2" id="KW-0328">Glycosyltransferase</keyword>
<keyword evidence="9" id="KW-1185">Reference proteome</keyword>
<dbReference type="InterPro" id="IPR007831">
    <property type="entry name" value="T2SS_GspE_N"/>
</dbReference>
<keyword evidence="5" id="KW-1133">Transmembrane helix</keyword>
<evidence type="ECO:0000256" key="5">
    <source>
        <dbReference type="ARBA" id="ARBA00022989"/>
    </source>
</evidence>
<dbReference type="EMBL" id="FNEK01000016">
    <property type="protein sequence ID" value="SDJ35099.1"/>
    <property type="molecule type" value="Genomic_DNA"/>
</dbReference>
<sequence length="548" mass="61583">MTAPTRLSQLTNLVKPSDPPRFRTIRNEPRVIDGGAPAKNLVGQRLIHRGAVKPGDLVKALAMQARQDARLGDILLSNGMVTQSALLAVLSEQWQADVVELDSRPPDPELIDAYGATRCLTDGLVPWRRDESGVIVATTRPERFAIFRDELEAIFGTVRMALTTDPELHRAITLVRNPLLAERAEQRVALNLSCRAWDGRKAARIITLALVLVTLVGVLWPIATFSLLAAWAIGTLAVTLALKTAALFFAVRRRAGNRPNLFHTMRRKGPTIARLPTVSVMVPLYKEENIAGKLVKRLERLAYPKELMDILLVVEQTDAQTQEVLERTELPRWMRVIVVPAGGVQTKPRALNYALDFCKGQIIGVWDAEDAPDADQLHKVVRHFHDRGPDVACLQGRLDYYNARTNWLSRCFTIEYASWFGVVLPGLQRMKLALPLGGTTLYFRRAALEKLGGWDAHNVTEDADLGMRLVRMGYRTEMVDTTTREEANCRVLPWIKQRSRWLKGYAMTWAVHMRNPAKLWRELGAWQFAGFQVLFLGTLSQFLLAPVL</sequence>
<gene>
    <name evidence="8" type="ORF">SAMN04488026_101612</name>
</gene>
<dbReference type="RefSeq" id="WP_244520667.1">
    <property type="nucleotide sequence ID" value="NZ_FNEK01000016.1"/>
</dbReference>
<dbReference type="Pfam" id="PF05157">
    <property type="entry name" value="MshEN"/>
    <property type="match status" value="1"/>
</dbReference>
<protein>
    <submittedName>
        <fullName evidence="8">Type II secretion system (T2SS), protein E, N-terminal domain</fullName>
    </submittedName>
</protein>
<feature type="domain" description="Type II secretion system protein GspE N-terminal" evidence="7">
    <location>
        <begin position="97"/>
        <end position="173"/>
    </location>
</feature>
<accession>A0A1G8T0L7</accession>
<evidence type="ECO:0000256" key="4">
    <source>
        <dbReference type="ARBA" id="ARBA00022692"/>
    </source>
</evidence>
<comment type="subcellular location">
    <subcellularLocation>
        <location evidence="1">Membrane</location>
        <topology evidence="1">Multi-pass membrane protein</topology>
    </subcellularLocation>
</comment>
<organism evidence="8 9">
    <name type="scientific">Aliiruegeria lutimaris</name>
    <dbReference type="NCBI Taxonomy" id="571298"/>
    <lineage>
        <taxon>Bacteria</taxon>
        <taxon>Pseudomonadati</taxon>
        <taxon>Pseudomonadota</taxon>
        <taxon>Alphaproteobacteria</taxon>
        <taxon>Rhodobacterales</taxon>
        <taxon>Roseobacteraceae</taxon>
        <taxon>Aliiruegeria</taxon>
    </lineage>
</organism>
<dbReference type="GO" id="GO:0016020">
    <property type="term" value="C:membrane"/>
    <property type="evidence" value="ECO:0007669"/>
    <property type="project" value="UniProtKB-SubCell"/>
</dbReference>
<evidence type="ECO:0000256" key="3">
    <source>
        <dbReference type="ARBA" id="ARBA00022679"/>
    </source>
</evidence>
<dbReference type="InterPro" id="IPR029044">
    <property type="entry name" value="Nucleotide-diphossugar_trans"/>
</dbReference>
<dbReference type="STRING" id="571298.SAMN04488026_101612"/>